<comment type="caution">
    <text evidence="4">The sequence shown here is derived from an EMBL/GenBank/DDBJ whole genome shotgun (WGS) entry which is preliminary data.</text>
</comment>
<name>A0A9J6E083_RHIMP</name>
<dbReference type="PROSITE" id="PS00028">
    <property type="entry name" value="ZINC_FINGER_C2H2_1"/>
    <property type="match status" value="1"/>
</dbReference>
<dbReference type="VEuPathDB" id="VectorBase:LOC119183546"/>
<keyword evidence="5" id="KW-1185">Reference proteome</keyword>
<proteinExistence type="predicted"/>
<feature type="compositionally biased region" description="Low complexity" evidence="2">
    <location>
        <begin position="106"/>
        <end position="125"/>
    </location>
</feature>
<dbReference type="PROSITE" id="PS50157">
    <property type="entry name" value="ZINC_FINGER_C2H2_2"/>
    <property type="match status" value="1"/>
</dbReference>
<dbReference type="EMBL" id="JABSTU010000006">
    <property type="protein sequence ID" value="KAH8027513.1"/>
    <property type="molecule type" value="Genomic_DNA"/>
</dbReference>
<dbReference type="VEuPathDB" id="VectorBase:LOC119168660"/>
<sequence length="502" mass="53942">MPGQRVPTIAPPQSFWHQCEKCPRSLPARKGLYNHQQWHLREEAKQARQNVAAGAPPRQPPTSATGSTSPHQQASPGRVATPGTSSVVAPSPLQSGTGSSPGETDQQQQATASSAQSAAAGPSSQEVLPTPPPSGVEDLAGGPADHQAARPSSPSDEYCSPAEGELSGQTARRAIGSPPPSSPEAMTRRRVDRHSGSTYGTQEEVADTAGPESTWVLAEMTAELRALSRLPVSEENWAWFEAILDRAEAAITDHLRLSRHRPLLALRGRQERPDIHVIIRCPRGARRAGPPGLGPLSGALRLRPPPPGVPQVARAVRWRWDPVRGPRCPSSRHPPTHWRTGRPRRERHRSQQNWFAPHPLLPQQAVVATDWAARGNPGGGGGGGGTKSDSRYWVPAETRRRSAPRRAASAYLPRGKEANLFRASGKAFKEVGLCLVCQIWLRNHALGAVEAAVGRDSNGQIGDAGLSKELVGLVLSTELDKDFASSLFFGLVRLSNNTLKKL</sequence>
<evidence type="ECO:0000256" key="1">
    <source>
        <dbReference type="PROSITE-ProRule" id="PRU00042"/>
    </source>
</evidence>
<evidence type="ECO:0000313" key="4">
    <source>
        <dbReference type="EMBL" id="KAH8027513.1"/>
    </source>
</evidence>
<dbReference type="AlphaFoldDB" id="A0A9J6E083"/>
<organism evidence="4 5">
    <name type="scientific">Rhipicephalus microplus</name>
    <name type="common">Cattle tick</name>
    <name type="synonym">Boophilus microplus</name>
    <dbReference type="NCBI Taxonomy" id="6941"/>
    <lineage>
        <taxon>Eukaryota</taxon>
        <taxon>Metazoa</taxon>
        <taxon>Ecdysozoa</taxon>
        <taxon>Arthropoda</taxon>
        <taxon>Chelicerata</taxon>
        <taxon>Arachnida</taxon>
        <taxon>Acari</taxon>
        <taxon>Parasitiformes</taxon>
        <taxon>Ixodida</taxon>
        <taxon>Ixodoidea</taxon>
        <taxon>Ixodidae</taxon>
        <taxon>Rhipicephalinae</taxon>
        <taxon>Rhipicephalus</taxon>
        <taxon>Boophilus</taxon>
    </lineage>
</organism>
<evidence type="ECO:0000259" key="3">
    <source>
        <dbReference type="PROSITE" id="PS50157"/>
    </source>
</evidence>
<keyword evidence="1" id="KW-0862">Zinc</keyword>
<feature type="region of interest" description="Disordered" evidence="2">
    <location>
        <begin position="37"/>
        <end position="212"/>
    </location>
</feature>
<protein>
    <recommendedName>
        <fullName evidence="3">C2H2-type domain-containing protein</fullName>
    </recommendedName>
</protein>
<keyword evidence="1" id="KW-0479">Metal-binding</keyword>
<feature type="compositionally biased region" description="Basic and acidic residues" evidence="2">
    <location>
        <begin position="186"/>
        <end position="195"/>
    </location>
</feature>
<dbReference type="GO" id="GO:0008270">
    <property type="term" value="F:zinc ion binding"/>
    <property type="evidence" value="ECO:0007669"/>
    <property type="project" value="UniProtKB-KW"/>
</dbReference>
<dbReference type="Proteomes" id="UP000821866">
    <property type="component" value="Chromosome 4"/>
</dbReference>
<feature type="compositionally biased region" description="Polar residues" evidence="2">
    <location>
        <begin position="61"/>
        <end position="75"/>
    </location>
</feature>
<reference evidence="4" key="1">
    <citation type="journal article" date="2020" name="Cell">
        <title>Large-Scale Comparative Analyses of Tick Genomes Elucidate Their Genetic Diversity and Vector Capacities.</title>
        <authorList>
            <consortium name="Tick Genome and Microbiome Consortium (TIGMIC)"/>
            <person name="Jia N."/>
            <person name="Wang J."/>
            <person name="Shi W."/>
            <person name="Du L."/>
            <person name="Sun Y."/>
            <person name="Zhan W."/>
            <person name="Jiang J.F."/>
            <person name="Wang Q."/>
            <person name="Zhang B."/>
            <person name="Ji P."/>
            <person name="Bell-Sakyi L."/>
            <person name="Cui X.M."/>
            <person name="Yuan T.T."/>
            <person name="Jiang B.G."/>
            <person name="Yang W.F."/>
            <person name="Lam T.T."/>
            <person name="Chang Q.C."/>
            <person name="Ding S.J."/>
            <person name="Wang X.J."/>
            <person name="Zhu J.G."/>
            <person name="Ruan X.D."/>
            <person name="Zhao L."/>
            <person name="Wei J.T."/>
            <person name="Ye R.Z."/>
            <person name="Que T.C."/>
            <person name="Du C.H."/>
            <person name="Zhou Y.H."/>
            <person name="Cheng J.X."/>
            <person name="Dai P.F."/>
            <person name="Guo W.B."/>
            <person name="Han X.H."/>
            <person name="Huang E.J."/>
            <person name="Li L.F."/>
            <person name="Wei W."/>
            <person name="Gao Y.C."/>
            <person name="Liu J.Z."/>
            <person name="Shao H.Z."/>
            <person name="Wang X."/>
            <person name="Wang C.C."/>
            <person name="Yang T.C."/>
            <person name="Huo Q.B."/>
            <person name="Li W."/>
            <person name="Chen H.Y."/>
            <person name="Chen S.E."/>
            <person name="Zhou L.G."/>
            <person name="Ni X.B."/>
            <person name="Tian J.H."/>
            <person name="Sheng Y."/>
            <person name="Liu T."/>
            <person name="Pan Y.S."/>
            <person name="Xia L.Y."/>
            <person name="Li J."/>
            <person name="Zhao F."/>
            <person name="Cao W.C."/>
        </authorList>
    </citation>
    <scope>NUCLEOTIDE SEQUENCE</scope>
    <source>
        <strain evidence="4">Rmic-2018</strain>
    </source>
</reference>
<feature type="compositionally biased region" description="Polar residues" evidence="2">
    <location>
        <begin position="82"/>
        <end position="105"/>
    </location>
</feature>
<gene>
    <name evidence="4" type="ORF">HPB51_007063</name>
</gene>
<evidence type="ECO:0000256" key="2">
    <source>
        <dbReference type="SAM" id="MobiDB-lite"/>
    </source>
</evidence>
<evidence type="ECO:0000313" key="5">
    <source>
        <dbReference type="Proteomes" id="UP000821866"/>
    </source>
</evidence>
<dbReference type="InterPro" id="IPR013087">
    <property type="entry name" value="Znf_C2H2_type"/>
</dbReference>
<feature type="domain" description="C2H2-type" evidence="3">
    <location>
        <begin position="17"/>
        <end position="44"/>
    </location>
</feature>
<reference evidence="4" key="2">
    <citation type="submission" date="2021-09" db="EMBL/GenBank/DDBJ databases">
        <authorList>
            <person name="Jia N."/>
            <person name="Wang J."/>
            <person name="Shi W."/>
            <person name="Du L."/>
            <person name="Sun Y."/>
            <person name="Zhan W."/>
            <person name="Jiang J."/>
            <person name="Wang Q."/>
            <person name="Zhang B."/>
            <person name="Ji P."/>
            <person name="Sakyi L.B."/>
            <person name="Cui X."/>
            <person name="Yuan T."/>
            <person name="Jiang B."/>
            <person name="Yang W."/>
            <person name="Lam T.T.-Y."/>
            <person name="Chang Q."/>
            <person name="Ding S."/>
            <person name="Wang X."/>
            <person name="Zhu J."/>
            <person name="Ruan X."/>
            <person name="Zhao L."/>
            <person name="Wei J."/>
            <person name="Que T."/>
            <person name="Du C."/>
            <person name="Cheng J."/>
            <person name="Dai P."/>
            <person name="Han X."/>
            <person name="Huang E."/>
            <person name="Gao Y."/>
            <person name="Liu J."/>
            <person name="Shao H."/>
            <person name="Ye R."/>
            <person name="Li L."/>
            <person name="Wei W."/>
            <person name="Wang X."/>
            <person name="Wang C."/>
            <person name="Huo Q."/>
            <person name="Li W."/>
            <person name="Guo W."/>
            <person name="Chen H."/>
            <person name="Chen S."/>
            <person name="Zhou L."/>
            <person name="Zhou L."/>
            <person name="Ni X."/>
            <person name="Tian J."/>
            <person name="Zhou Y."/>
            <person name="Sheng Y."/>
            <person name="Liu T."/>
            <person name="Pan Y."/>
            <person name="Xia L."/>
            <person name="Li J."/>
            <person name="Zhao F."/>
            <person name="Cao W."/>
        </authorList>
    </citation>
    <scope>NUCLEOTIDE SEQUENCE</scope>
    <source>
        <strain evidence="4">Rmic-2018</strain>
        <tissue evidence="4">Larvae</tissue>
    </source>
</reference>
<keyword evidence="1" id="KW-0863">Zinc-finger</keyword>
<accession>A0A9J6E083</accession>